<evidence type="ECO:0000313" key="8">
    <source>
        <dbReference type="EMBL" id="CAD5208500.1"/>
    </source>
</evidence>
<dbReference type="Proteomes" id="UP000659654">
    <property type="component" value="Unassembled WGS sequence"/>
</dbReference>
<reference evidence="9" key="2">
    <citation type="submission" date="2020-08" db="EMBL/GenBank/DDBJ databases">
        <authorList>
            <person name="Kikuchi T."/>
        </authorList>
    </citation>
    <scope>NUCLEOTIDE SEQUENCE</scope>
    <source>
        <strain evidence="8">Ka4C1</strain>
    </source>
</reference>
<dbReference type="SMR" id="A0A1I7RVJ0"/>
<comment type="subunit">
    <text evidence="5 6">Supercomplex made of cofactors A to E. Cofactors A and D function by capturing and stabilizing tubulin in a quasi-native conformation. Cofactor E binds to the cofactor D-tubulin complex; interaction with cofactor C then causes the release of tubulin polypeptides that are committed to the native state.</text>
</comment>
<protein>
    <recommendedName>
        <fullName evidence="3 6">Tubulin-specific chaperone A</fullName>
    </recommendedName>
</protein>
<evidence type="ECO:0000256" key="4">
    <source>
        <dbReference type="ARBA" id="ARBA00023186"/>
    </source>
</evidence>
<comment type="subcellular location">
    <subcellularLocation>
        <location evidence="6">Cytoplasm</location>
        <location evidence="6">Cytoskeleton</location>
    </subcellularLocation>
</comment>
<gene>
    <name evidence="8" type="ORF">BXYJ_LOCUS736</name>
</gene>
<keyword evidence="6" id="KW-0493">Microtubule</keyword>
<keyword evidence="6" id="KW-0206">Cytoskeleton</keyword>
<dbReference type="PANTHER" id="PTHR21500:SF0">
    <property type="entry name" value="TUBULIN-SPECIFIC CHAPERONE A"/>
    <property type="match status" value="1"/>
</dbReference>
<proteinExistence type="inferred from homology"/>
<dbReference type="Pfam" id="PF02970">
    <property type="entry name" value="TBCA"/>
    <property type="match status" value="1"/>
</dbReference>
<dbReference type="WBParaSite" id="BXY_0475200.1">
    <property type="protein sequence ID" value="BXY_0475200.1"/>
    <property type="gene ID" value="BXY_0475200"/>
</dbReference>
<dbReference type="EMBL" id="CAJFCV020000001">
    <property type="protein sequence ID" value="CAG9081745.1"/>
    <property type="molecule type" value="Genomic_DNA"/>
</dbReference>
<keyword evidence="4 6" id="KW-0143">Chaperone</keyword>
<dbReference type="AlphaFoldDB" id="A0A1I7RVJ0"/>
<dbReference type="Gene3D" id="1.20.58.90">
    <property type="match status" value="1"/>
</dbReference>
<evidence type="ECO:0000313" key="9">
    <source>
        <dbReference type="EMBL" id="CAG9081745.1"/>
    </source>
</evidence>
<evidence type="ECO:0000256" key="5">
    <source>
        <dbReference type="ARBA" id="ARBA00026055"/>
    </source>
</evidence>
<dbReference type="GO" id="GO:0005829">
    <property type="term" value="C:cytosol"/>
    <property type="evidence" value="ECO:0007669"/>
    <property type="project" value="TreeGrafter"/>
</dbReference>
<keyword evidence="7" id="KW-0175">Coiled coil</keyword>
<evidence type="ECO:0000313" key="12">
    <source>
        <dbReference type="WBParaSite" id="BXY_0475200.1"/>
    </source>
</evidence>
<name>A0A1I7RVJ0_BURXY</name>
<comment type="function">
    <text evidence="1">Tubulin-folding protein; involved in the early step of the tubulin folding pathway.</text>
</comment>
<dbReference type="Proteomes" id="UP000095284">
    <property type="component" value="Unplaced"/>
</dbReference>
<accession>A0A1I7RVJ0</accession>
<evidence type="ECO:0000256" key="7">
    <source>
        <dbReference type="SAM" id="Coils"/>
    </source>
</evidence>
<evidence type="ECO:0000256" key="3">
    <source>
        <dbReference type="ARBA" id="ARBA00015002"/>
    </source>
</evidence>
<evidence type="ECO:0000256" key="6">
    <source>
        <dbReference type="RuleBase" id="RU364030"/>
    </source>
</evidence>
<dbReference type="GO" id="GO:0005874">
    <property type="term" value="C:microtubule"/>
    <property type="evidence" value="ECO:0007669"/>
    <property type="project" value="UniProtKB-KW"/>
</dbReference>
<comment type="similarity">
    <text evidence="2 6">Belongs to the TBCA family.</text>
</comment>
<dbReference type="SUPFAM" id="SSF46988">
    <property type="entry name" value="Tubulin chaperone cofactor A"/>
    <property type="match status" value="1"/>
</dbReference>
<sequence length="109" mass="12435">MADGKTLQQLKIKTNVLKRLIKESEFYKKDAEKEKAKIKELEATDPNAYELKKMDEAYRETLQMVPVVERKIRTARDELVSYIKENADSVNGSGELELANEQIQAAAGF</sequence>
<dbReference type="GO" id="GO:0007023">
    <property type="term" value="P:post-chaperonin tubulin folding pathway"/>
    <property type="evidence" value="ECO:0007669"/>
    <property type="project" value="UniProtKB-UniRule"/>
</dbReference>
<keyword evidence="11" id="KW-1185">Reference proteome</keyword>
<dbReference type="EMBL" id="CAJFDI010000001">
    <property type="protein sequence ID" value="CAD5208500.1"/>
    <property type="molecule type" value="Genomic_DNA"/>
</dbReference>
<dbReference type="PANTHER" id="PTHR21500">
    <property type="entry name" value="TUBULIN-SPECIFIC CHAPERONE A"/>
    <property type="match status" value="1"/>
</dbReference>
<dbReference type="GO" id="GO:0048487">
    <property type="term" value="F:beta-tubulin binding"/>
    <property type="evidence" value="ECO:0007669"/>
    <property type="project" value="InterPro"/>
</dbReference>
<dbReference type="InterPro" id="IPR036126">
    <property type="entry name" value="TBCA_sf"/>
</dbReference>
<feature type="coiled-coil region" evidence="7">
    <location>
        <begin position="17"/>
        <end position="44"/>
    </location>
</feature>
<dbReference type="GO" id="GO:0007021">
    <property type="term" value="P:tubulin complex assembly"/>
    <property type="evidence" value="ECO:0007669"/>
    <property type="project" value="UniProtKB-UniRule"/>
</dbReference>
<keyword evidence="6" id="KW-0963">Cytoplasm</keyword>
<evidence type="ECO:0000313" key="11">
    <source>
        <dbReference type="Proteomes" id="UP000659654"/>
    </source>
</evidence>
<evidence type="ECO:0000256" key="1">
    <source>
        <dbReference type="ARBA" id="ARBA00003046"/>
    </source>
</evidence>
<evidence type="ECO:0000313" key="10">
    <source>
        <dbReference type="Proteomes" id="UP000095284"/>
    </source>
</evidence>
<dbReference type="Proteomes" id="UP000582659">
    <property type="component" value="Unassembled WGS sequence"/>
</dbReference>
<organism evidence="10 12">
    <name type="scientific">Bursaphelenchus xylophilus</name>
    <name type="common">Pinewood nematode worm</name>
    <name type="synonym">Aphelenchoides xylophilus</name>
    <dbReference type="NCBI Taxonomy" id="6326"/>
    <lineage>
        <taxon>Eukaryota</taxon>
        <taxon>Metazoa</taxon>
        <taxon>Ecdysozoa</taxon>
        <taxon>Nematoda</taxon>
        <taxon>Chromadorea</taxon>
        <taxon>Rhabditida</taxon>
        <taxon>Tylenchina</taxon>
        <taxon>Tylenchomorpha</taxon>
        <taxon>Aphelenchoidea</taxon>
        <taxon>Aphelenchoididae</taxon>
        <taxon>Bursaphelenchus</taxon>
    </lineage>
</organism>
<dbReference type="InterPro" id="IPR004226">
    <property type="entry name" value="TBCA"/>
</dbReference>
<dbReference type="OrthoDB" id="296187at2759"/>
<evidence type="ECO:0000256" key="2">
    <source>
        <dbReference type="ARBA" id="ARBA00006806"/>
    </source>
</evidence>
<reference evidence="12" key="1">
    <citation type="submission" date="2016-11" db="UniProtKB">
        <authorList>
            <consortium name="WormBaseParasite"/>
        </authorList>
    </citation>
    <scope>IDENTIFICATION</scope>
</reference>